<name>A0A9D4XG52_PEA</name>
<comment type="caution">
    <text evidence="2">The sequence shown here is derived from an EMBL/GenBank/DDBJ whole genome shotgun (WGS) entry which is preliminary data.</text>
</comment>
<evidence type="ECO:0000313" key="3">
    <source>
        <dbReference type="Proteomes" id="UP001058974"/>
    </source>
</evidence>
<evidence type="ECO:0000313" key="2">
    <source>
        <dbReference type="EMBL" id="KAI5418285.1"/>
    </source>
</evidence>
<sequence>MELINDAQALKIVMNIGRFYMKCDEFIVNLPKWFNDYGSNEYMKVHVQDHCFWFSSAIINDYLGRGRLITVDRVSSLKTIVKEITRNVHDDWPSKGLLVALNLSVKYTILYKIGVAKWAPSYSGSCASSSQVGILNIEKYAMALGEDEDMPSANENNGFEYETASDKD</sequence>
<proteinExistence type="predicted"/>
<protein>
    <submittedName>
        <fullName evidence="2">Uncharacterized protein</fullName>
    </submittedName>
</protein>
<gene>
    <name evidence="2" type="ORF">KIW84_042787</name>
</gene>
<organism evidence="2 3">
    <name type="scientific">Pisum sativum</name>
    <name type="common">Garden pea</name>
    <name type="synonym">Lathyrus oleraceus</name>
    <dbReference type="NCBI Taxonomy" id="3888"/>
    <lineage>
        <taxon>Eukaryota</taxon>
        <taxon>Viridiplantae</taxon>
        <taxon>Streptophyta</taxon>
        <taxon>Embryophyta</taxon>
        <taxon>Tracheophyta</taxon>
        <taxon>Spermatophyta</taxon>
        <taxon>Magnoliopsida</taxon>
        <taxon>eudicotyledons</taxon>
        <taxon>Gunneridae</taxon>
        <taxon>Pentapetalae</taxon>
        <taxon>rosids</taxon>
        <taxon>fabids</taxon>
        <taxon>Fabales</taxon>
        <taxon>Fabaceae</taxon>
        <taxon>Papilionoideae</taxon>
        <taxon>50 kb inversion clade</taxon>
        <taxon>NPAAA clade</taxon>
        <taxon>Hologalegina</taxon>
        <taxon>IRL clade</taxon>
        <taxon>Fabeae</taxon>
        <taxon>Lathyrus</taxon>
    </lineage>
</organism>
<keyword evidence="3" id="KW-1185">Reference proteome</keyword>
<dbReference type="Proteomes" id="UP001058974">
    <property type="component" value="Chromosome 4"/>
</dbReference>
<reference evidence="2 3" key="1">
    <citation type="journal article" date="2022" name="Nat. Genet.">
        <title>Improved pea reference genome and pan-genome highlight genomic features and evolutionary characteristics.</title>
        <authorList>
            <person name="Yang T."/>
            <person name="Liu R."/>
            <person name="Luo Y."/>
            <person name="Hu S."/>
            <person name="Wang D."/>
            <person name="Wang C."/>
            <person name="Pandey M.K."/>
            <person name="Ge S."/>
            <person name="Xu Q."/>
            <person name="Li N."/>
            <person name="Li G."/>
            <person name="Huang Y."/>
            <person name="Saxena R.K."/>
            <person name="Ji Y."/>
            <person name="Li M."/>
            <person name="Yan X."/>
            <person name="He Y."/>
            <person name="Liu Y."/>
            <person name="Wang X."/>
            <person name="Xiang C."/>
            <person name="Varshney R.K."/>
            <person name="Ding H."/>
            <person name="Gao S."/>
            <person name="Zong X."/>
        </authorList>
    </citation>
    <scope>NUCLEOTIDE SEQUENCE [LARGE SCALE GENOMIC DNA]</scope>
    <source>
        <strain evidence="2 3">cv. Zhongwan 6</strain>
    </source>
</reference>
<dbReference type="Gramene" id="Psat04G0278700-T1">
    <property type="protein sequence ID" value="KAI5418285.1"/>
    <property type="gene ID" value="KIW84_042787"/>
</dbReference>
<dbReference type="EMBL" id="JAMSHJ010000004">
    <property type="protein sequence ID" value="KAI5418285.1"/>
    <property type="molecule type" value="Genomic_DNA"/>
</dbReference>
<accession>A0A9D4XG52</accession>
<evidence type="ECO:0000256" key="1">
    <source>
        <dbReference type="SAM" id="MobiDB-lite"/>
    </source>
</evidence>
<feature type="region of interest" description="Disordered" evidence="1">
    <location>
        <begin position="148"/>
        <end position="168"/>
    </location>
</feature>
<dbReference type="AlphaFoldDB" id="A0A9D4XG52"/>